<name>A0A2A5T8N5_EUBML</name>
<feature type="compositionally biased region" description="Low complexity" evidence="1">
    <location>
        <begin position="73"/>
        <end position="84"/>
    </location>
</feature>
<evidence type="ECO:0000313" key="2">
    <source>
        <dbReference type="EMBL" id="QCT71927.1"/>
    </source>
</evidence>
<dbReference type="Proteomes" id="UP000218387">
    <property type="component" value="Chromosome"/>
</dbReference>
<feature type="region of interest" description="Disordered" evidence="1">
    <location>
        <begin position="57"/>
        <end position="84"/>
    </location>
</feature>
<dbReference type="RefSeq" id="WP_096920469.1">
    <property type="nucleotide sequence ID" value="NZ_CP029487.1"/>
</dbReference>
<dbReference type="EMBL" id="CP029487">
    <property type="protein sequence ID" value="QCT71927.1"/>
    <property type="molecule type" value="Genomic_DNA"/>
</dbReference>
<gene>
    <name evidence="2" type="ORF">CPZ25_011500</name>
</gene>
<sequence length="278" mass="28372">MAVTTVDLGMVRGADGASILFGEAAPTTQGKKGDFYINTTTYDVYSKATGAWVKTGNIKGATGPQGVPGTNGKDGAPGAKGADGKAATVSVGTVTTLQPGQPATVNNSGTENAAVLNFGIPQGQSGSGGTTGGCAAFKIKKGFIADADGGIFPLVNYVQNQSVATLAADGSIDLAGPGAYTFEFNSLLELESEPNTALEVVCSVTDENYTDFGDIPGSRVNGSQDASKFIYAFTGTTCYQVVASYLRVTFFLASGVKGTALRDGYLIINKISDQYPSS</sequence>
<protein>
    <recommendedName>
        <fullName evidence="4">Collagen-like protein</fullName>
    </recommendedName>
</protein>
<evidence type="ECO:0008006" key="4">
    <source>
        <dbReference type="Google" id="ProtNLM"/>
    </source>
</evidence>
<dbReference type="KEGG" id="emt:CPZ25_011500"/>
<proteinExistence type="predicted"/>
<reference evidence="2 3" key="1">
    <citation type="submission" date="2018-05" db="EMBL/GenBank/DDBJ databases">
        <title>Genome comparison of Eubacterium sp.</title>
        <authorList>
            <person name="Feng Y."/>
            <person name="Sanchez-Andrea I."/>
            <person name="Stams A.J.M."/>
            <person name="De Vos W.M."/>
        </authorList>
    </citation>
    <scope>NUCLEOTIDE SEQUENCE [LARGE SCALE GENOMIC DNA]</scope>
    <source>
        <strain evidence="2 3">YI</strain>
    </source>
</reference>
<evidence type="ECO:0000313" key="3">
    <source>
        <dbReference type="Proteomes" id="UP000218387"/>
    </source>
</evidence>
<organism evidence="2 3">
    <name type="scientific">Eubacterium maltosivorans</name>
    <dbReference type="NCBI Taxonomy" id="2041044"/>
    <lineage>
        <taxon>Bacteria</taxon>
        <taxon>Bacillati</taxon>
        <taxon>Bacillota</taxon>
        <taxon>Clostridia</taxon>
        <taxon>Eubacteriales</taxon>
        <taxon>Eubacteriaceae</taxon>
        <taxon>Eubacterium</taxon>
    </lineage>
</organism>
<accession>A0A2A5T8N5</accession>
<keyword evidence="3" id="KW-1185">Reference proteome</keyword>
<dbReference type="AlphaFoldDB" id="A0A2A5T8N5"/>
<evidence type="ECO:0000256" key="1">
    <source>
        <dbReference type="SAM" id="MobiDB-lite"/>
    </source>
</evidence>